<accession>A0A143DFS3</accession>
<dbReference type="PANTHER" id="PTHR42709:SF11">
    <property type="entry name" value="DEDA FAMILY PROTEIN"/>
    <property type="match status" value="1"/>
</dbReference>
<dbReference type="EMBL" id="CP014525">
    <property type="protein sequence ID" value="AMW35581.1"/>
    <property type="molecule type" value="Genomic_DNA"/>
</dbReference>
<dbReference type="OrthoDB" id="9810270at2"/>
<protein>
    <submittedName>
        <fullName evidence="2">Cytochrome B</fullName>
    </submittedName>
</protein>
<dbReference type="AlphaFoldDB" id="A0A143DFS3"/>
<keyword evidence="3" id="KW-1185">Reference proteome</keyword>
<dbReference type="InterPro" id="IPR051311">
    <property type="entry name" value="DedA_domain"/>
</dbReference>
<reference evidence="2 3" key="1">
    <citation type="submission" date="2016-02" db="EMBL/GenBank/DDBJ databases">
        <title>Complete Genome of H5569, the type strain of the newly described species Haematospirillium jordaniae.</title>
        <authorList>
            <person name="Nicholson A.C."/>
            <person name="Humrighouse B.W."/>
            <person name="Loparov V."/>
            <person name="McQuiston J.R."/>
        </authorList>
    </citation>
    <scope>NUCLEOTIDE SEQUENCE [LARGE SCALE GENOMIC DNA]</scope>
    <source>
        <strain evidence="2 3">H5569</strain>
    </source>
</reference>
<evidence type="ECO:0000313" key="3">
    <source>
        <dbReference type="Proteomes" id="UP000076066"/>
    </source>
</evidence>
<keyword evidence="1" id="KW-0812">Transmembrane</keyword>
<feature type="transmembrane region" description="Helical" evidence="1">
    <location>
        <begin position="75"/>
        <end position="94"/>
    </location>
</feature>
<keyword evidence="1" id="KW-0472">Membrane</keyword>
<dbReference type="PANTHER" id="PTHR42709">
    <property type="entry name" value="ALKALINE PHOSPHATASE LIKE PROTEIN"/>
    <property type="match status" value="1"/>
</dbReference>
<feature type="transmembrane region" description="Helical" evidence="1">
    <location>
        <begin position="191"/>
        <end position="211"/>
    </location>
</feature>
<gene>
    <name evidence="2" type="ORF">AY555_05795</name>
</gene>
<evidence type="ECO:0000313" key="2">
    <source>
        <dbReference type="EMBL" id="AMW35581.1"/>
    </source>
</evidence>
<dbReference type="KEGG" id="hjo:AY555_05795"/>
<dbReference type="STRING" id="1549855.AY555_05795"/>
<proteinExistence type="predicted"/>
<dbReference type="GO" id="GO:0005886">
    <property type="term" value="C:plasma membrane"/>
    <property type="evidence" value="ECO:0007669"/>
    <property type="project" value="TreeGrafter"/>
</dbReference>
<feature type="transmembrane region" description="Helical" evidence="1">
    <location>
        <begin position="156"/>
        <end position="179"/>
    </location>
</feature>
<dbReference type="Proteomes" id="UP000076066">
    <property type="component" value="Chromosome"/>
</dbReference>
<keyword evidence="1" id="KW-1133">Transmembrane helix</keyword>
<name>A0A143DFS3_9PROT</name>
<sequence>MIVSRLSETVPVASPSVRKGLIRRLYDWTLRVAEGPRAIPVLGLVSFAEASFFPVPPDPILMAVALSRPDRAIRAALWCTLMSVLGGLFGYAIGAGLYELVGRPIIEAYRLQDAFDVFRDGFAEWGAWIIVAKGLTPIPFKLVTIAGGVAQMNLPAFVLACALTRGARFLFVAWLFRMYGTKARTVIDTHFYPLFWGGMFVLALGIGAVFLF</sequence>
<organism evidence="2 3">
    <name type="scientific">Haematospirillum jordaniae</name>
    <dbReference type="NCBI Taxonomy" id="1549855"/>
    <lineage>
        <taxon>Bacteria</taxon>
        <taxon>Pseudomonadati</taxon>
        <taxon>Pseudomonadota</taxon>
        <taxon>Alphaproteobacteria</taxon>
        <taxon>Rhodospirillales</taxon>
        <taxon>Novispirillaceae</taxon>
        <taxon>Haematospirillum</taxon>
    </lineage>
</organism>
<evidence type="ECO:0000256" key="1">
    <source>
        <dbReference type="SAM" id="Phobius"/>
    </source>
</evidence>